<protein>
    <submittedName>
        <fullName evidence="1">Uncharacterized protein</fullName>
    </submittedName>
</protein>
<dbReference type="AlphaFoldDB" id="A0A8I3WBS1"/>
<dbReference type="PANTHER" id="PTHR12138">
    <property type="entry name" value="PRIMATE-EXPANDED PROTEIN FAMILY"/>
    <property type="match status" value="1"/>
</dbReference>
<sequence length="153" mass="17307">MLKRGPRIPDMLLVKRLTSFERSKRKWSPRKNFSKKKNEQSDVERWSLSLSPKLESSGVISAHSNLRLLGSSKCPGSGSQVAGTTGECQQAWLIFFFFSKDGISLYWSGWSRTSDLVIHPPQPPNILLFLKPSLSILENFPIIYLCLILSLLV</sequence>
<reference evidence="1" key="3">
    <citation type="submission" date="2025-09" db="UniProtKB">
        <authorList>
            <consortium name="Ensembl"/>
        </authorList>
    </citation>
    <scope>IDENTIFICATION</scope>
</reference>
<accession>A0A8I3WBS1</accession>
<proteinExistence type="predicted"/>
<organism evidence="1 2">
    <name type="scientific">Callithrix jacchus</name>
    <name type="common">White-tufted-ear marmoset</name>
    <name type="synonym">Simia Jacchus</name>
    <dbReference type="NCBI Taxonomy" id="9483"/>
    <lineage>
        <taxon>Eukaryota</taxon>
        <taxon>Metazoa</taxon>
        <taxon>Chordata</taxon>
        <taxon>Craniata</taxon>
        <taxon>Vertebrata</taxon>
        <taxon>Euteleostomi</taxon>
        <taxon>Mammalia</taxon>
        <taxon>Eutheria</taxon>
        <taxon>Euarchontoglires</taxon>
        <taxon>Primates</taxon>
        <taxon>Haplorrhini</taxon>
        <taxon>Platyrrhini</taxon>
        <taxon>Cebidae</taxon>
        <taxon>Callitrichinae</taxon>
        <taxon>Callithrix</taxon>
        <taxon>Callithrix</taxon>
    </lineage>
</organism>
<keyword evidence="2" id="KW-1185">Reference proteome</keyword>
<dbReference type="PANTHER" id="PTHR12138:SF162">
    <property type="entry name" value="CHROMOSOME UNDETERMINED SCAFFOLD_275, WHOLE GENOME SHOTGUN SEQUENCE"/>
    <property type="match status" value="1"/>
</dbReference>
<dbReference type="GeneTree" id="ENSGT00940000166898"/>
<reference evidence="1" key="2">
    <citation type="submission" date="2025-08" db="UniProtKB">
        <authorList>
            <consortium name="Ensembl"/>
        </authorList>
    </citation>
    <scope>IDENTIFICATION</scope>
</reference>
<name>A0A8I3WBS1_CALJA</name>
<dbReference type="Ensembl" id="ENSCJAT00000117483.1">
    <property type="protein sequence ID" value="ENSCJAP00000087501.1"/>
    <property type="gene ID" value="ENSCJAG00000082951.1"/>
</dbReference>
<reference evidence="1 2" key="1">
    <citation type="submission" date="2009-03" db="EMBL/GenBank/DDBJ databases">
        <authorList>
            <person name="Warren W."/>
            <person name="Ye L."/>
            <person name="Minx P."/>
            <person name="Worley K."/>
            <person name="Gibbs R."/>
            <person name="Wilson R.K."/>
        </authorList>
    </citation>
    <scope>NUCLEOTIDE SEQUENCE [LARGE SCALE GENOMIC DNA]</scope>
</reference>
<evidence type="ECO:0000313" key="1">
    <source>
        <dbReference type="Ensembl" id="ENSCJAP00000087501.1"/>
    </source>
</evidence>
<evidence type="ECO:0000313" key="2">
    <source>
        <dbReference type="Proteomes" id="UP000008225"/>
    </source>
</evidence>
<dbReference type="Proteomes" id="UP000008225">
    <property type="component" value="Chromosome 19"/>
</dbReference>